<keyword evidence="3 6" id="KW-0812">Transmembrane</keyword>
<keyword evidence="8" id="KW-1185">Reference proteome</keyword>
<dbReference type="EMBL" id="VTDN01000003">
    <property type="protein sequence ID" value="MEB5476405.1"/>
    <property type="molecule type" value="Genomic_DNA"/>
</dbReference>
<evidence type="ECO:0000256" key="5">
    <source>
        <dbReference type="ARBA" id="ARBA00023136"/>
    </source>
</evidence>
<evidence type="ECO:0000313" key="7">
    <source>
        <dbReference type="EMBL" id="MEB5476405.1"/>
    </source>
</evidence>
<dbReference type="PANTHER" id="PTHR33545:SF5">
    <property type="entry name" value="UPF0750 MEMBRANE PROTEIN YITT"/>
    <property type="match status" value="1"/>
</dbReference>
<feature type="transmembrane region" description="Helical" evidence="6">
    <location>
        <begin position="30"/>
        <end position="51"/>
    </location>
</feature>
<dbReference type="Pfam" id="PF02588">
    <property type="entry name" value="YitT_membrane"/>
    <property type="match status" value="1"/>
</dbReference>
<feature type="transmembrane region" description="Helical" evidence="6">
    <location>
        <begin position="124"/>
        <end position="143"/>
    </location>
</feature>
<keyword evidence="4 6" id="KW-1133">Transmembrane helix</keyword>
<comment type="caution">
    <text evidence="7">The sequence shown here is derived from an EMBL/GenBank/DDBJ whole genome shotgun (WGS) entry which is preliminary data.</text>
</comment>
<dbReference type="InterPro" id="IPR051461">
    <property type="entry name" value="UPF0750_membrane"/>
</dbReference>
<feature type="transmembrane region" description="Helical" evidence="6">
    <location>
        <begin position="190"/>
        <end position="207"/>
    </location>
</feature>
<sequence length="216" mass="23904">MSNEIHPNQNILSTDAPLSTIDEHTKFEDILAMLMGTFVLSFALNLLQFSGIMTGGTAGLSLLIHYITGLKFGTVFFLINIPFYYFAYKKMGVALVVKTFIAVGLLSLFSEVTPQFFHIKDLNPFYATIVANILMGISFLMLFRHRSSLGGINLLALFIQNQYKIAAGKVQMGIDISILAASAFFVDWHLLGISIIGAIVLNFIIAMNHKPSRYIA</sequence>
<feature type="transmembrane region" description="Helical" evidence="6">
    <location>
        <begin position="93"/>
        <end position="112"/>
    </location>
</feature>
<evidence type="ECO:0000256" key="3">
    <source>
        <dbReference type="ARBA" id="ARBA00022692"/>
    </source>
</evidence>
<proteinExistence type="predicted"/>
<evidence type="ECO:0000256" key="4">
    <source>
        <dbReference type="ARBA" id="ARBA00022989"/>
    </source>
</evidence>
<evidence type="ECO:0000256" key="2">
    <source>
        <dbReference type="ARBA" id="ARBA00022475"/>
    </source>
</evidence>
<organism evidence="7 8">
    <name type="scientific">Acinetobacter pollinis</name>
    <dbReference type="NCBI Taxonomy" id="2605270"/>
    <lineage>
        <taxon>Bacteria</taxon>
        <taxon>Pseudomonadati</taxon>
        <taxon>Pseudomonadota</taxon>
        <taxon>Gammaproteobacteria</taxon>
        <taxon>Moraxellales</taxon>
        <taxon>Moraxellaceae</taxon>
        <taxon>Acinetobacter</taxon>
    </lineage>
</organism>
<keyword evidence="2" id="KW-1003">Cell membrane</keyword>
<keyword evidence="5 6" id="KW-0472">Membrane</keyword>
<dbReference type="RefSeq" id="WP_325775057.1">
    <property type="nucleotide sequence ID" value="NZ_VTDN01000003.1"/>
</dbReference>
<comment type="subcellular location">
    <subcellularLocation>
        <location evidence="1">Cell membrane</location>
        <topology evidence="1">Multi-pass membrane protein</topology>
    </subcellularLocation>
</comment>
<dbReference type="PANTHER" id="PTHR33545">
    <property type="entry name" value="UPF0750 MEMBRANE PROTEIN YITT-RELATED"/>
    <property type="match status" value="1"/>
</dbReference>
<feature type="transmembrane region" description="Helical" evidence="6">
    <location>
        <begin position="63"/>
        <end position="86"/>
    </location>
</feature>
<evidence type="ECO:0000256" key="1">
    <source>
        <dbReference type="ARBA" id="ARBA00004651"/>
    </source>
</evidence>
<reference evidence="7 8" key="1">
    <citation type="submission" date="2019-08" db="EMBL/GenBank/DDBJ databases">
        <title>Five species of Acinetobacter isolated from floral nectar and animal pollinators.</title>
        <authorList>
            <person name="Hendry T.A."/>
        </authorList>
    </citation>
    <scope>NUCLEOTIDE SEQUENCE [LARGE SCALE GENOMIC DNA]</scope>
    <source>
        <strain evidence="7 8">MD18.27</strain>
    </source>
</reference>
<name>A0ABU6DRE0_9GAMM</name>
<protein>
    <submittedName>
        <fullName evidence="7">YitT family protein</fullName>
    </submittedName>
</protein>
<evidence type="ECO:0000313" key="8">
    <source>
        <dbReference type="Proteomes" id="UP001339883"/>
    </source>
</evidence>
<evidence type="ECO:0000256" key="6">
    <source>
        <dbReference type="SAM" id="Phobius"/>
    </source>
</evidence>
<accession>A0ABU6DRE0</accession>
<dbReference type="InterPro" id="IPR003740">
    <property type="entry name" value="YitT"/>
</dbReference>
<gene>
    <name evidence="7" type="ORF">I2F25_04945</name>
</gene>
<dbReference type="Proteomes" id="UP001339883">
    <property type="component" value="Unassembled WGS sequence"/>
</dbReference>